<comment type="subunit">
    <text evidence="2 10">Homodimer.</text>
</comment>
<reference evidence="12" key="1">
    <citation type="journal article" date="2021" name="PeerJ">
        <title>Extensive microbial diversity within the chicken gut microbiome revealed by metagenomics and culture.</title>
        <authorList>
            <person name="Gilroy R."/>
            <person name="Ravi A."/>
            <person name="Getino M."/>
            <person name="Pursley I."/>
            <person name="Horton D.L."/>
            <person name="Alikhan N.F."/>
            <person name="Baker D."/>
            <person name="Gharbi K."/>
            <person name="Hall N."/>
            <person name="Watson M."/>
            <person name="Adriaenssens E.M."/>
            <person name="Foster-Nyarko E."/>
            <person name="Jarju S."/>
            <person name="Secka A."/>
            <person name="Antonio M."/>
            <person name="Oren A."/>
            <person name="Chaudhuri R.R."/>
            <person name="La Ragione R."/>
            <person name="Hildebrand F."/>
            <person name="Pallen M.J."/>
        </authorList>
    </citation>
    <scope>NUCLEOTIDE SEQUENCE</scope>
    <source>
        <strain evidence="12">CHK186-16707</strain>
    </source>
</reference>
<comment type="catalytic activity">
    <reaction evidence="8 10">
        <text>dITP + H2O = dIMP + diphosphate + H(+)</text>
        <dbReference type="Rhea" id="RHEA:28342"/>
        <dbReference type="ChEBI" id="CHEBI:15377"/>
        <dbReference type="ChEBI" id="CHEBI:15378"/>
        <dbReference type="ChEBI" id="CHEBI:33019"/>
        <dbReference type="ChEBI" id="CHEBI:61194"/>
        <dbReference type="ChEBI" id="CHEBI:61382"/>
        <dbReference type="EC" id="3.6.1.66"/>
    </reaction>
</comment>
<dbReference type="Pfam" id="PF01725">
    <property type="entry name" value="Ham1p_like"/>
    <property type="match status" value="1"/>
</dbReference>
<name>A0A9D2HG42_9BACT</name>
<evidence type="ECO:0000256" key="1">
    <source>
        <dbReference type="ARBA" id="ARBA00008023"/>
    </source>
</evidence>
<keyword evidence="3 10" id="KW-0479">Metal-binding</keyword>
<comment type="similarity">
    <text evidence="1 10 11">Belongs to the HAM1 NTPase family.</text>
</comment>
<feature type="binding site" evidence="10">
    <location>
        <begin position="10"/>
        <end position="15"/>
    </location>
    <ligand>
        <name>substrate</name>
    </ligand>
</feature>
<feature type="binding site" evidence="10">
    <location>
        <position position="71"/>
    </location>
    <ligand>
        <name>substrate</name>
    </ligand>
</feature>
<dbReference type="InterPro" id="IPR020922">
    <property type="entry name" value="dITP/XTP_pyrophosphatase"/>
</dbReference>
<dbReference type="SUPFAM" id="SSF52972">
    <property type="entry name" value="ITPase-like"/>
    <property type="match status" value="1"/>
</dbReference>
<dbReference type="GO" id="GO:0005829">
    <property type="term" value="C:cytosol"/>
    <property type="evidence" value="ECO:0007669"/>
    <property type="project" value="TreeGrafter"/>
</dbReference>
<accession>A0A9D2HG42</accession>
<dbReference type="GO" id="GO:0017111">
    <property type="term" value="F:ribonucleoside triphosphate phosphatase activity"/>
    <property type="evidence" value="ECO:0007669"/>
    <property type="project" value="InterPro"/>
</dbReference>
<dbReference type="EMBL" id="DXAN01000032">
    <property type="protein sequence ID" value="HJA09521.1"/>
    <property type="molecule type" value="Genomic_DNA"/>
</dbReference>
<dbReference type="PANTHER" id="PTHR11067:SF9">
    <property type="entry name" value="INOSINE TRIPHOSPHATE PYROPHOSPHATASE"/>
    <property type="match status" value="1"/>
</dbReference>
<feature type="binding site" evidence="10">
    <location>
        <begin position="164"/>
        <end position="167"/>
    </location>
    <ligand>
        <name>substrate</name>
    </ligand>
</feature>
<reference evidence="12" key="2">
    <citation type="submission" date="2021-04" db="EMBL/GenBank/DDBJ databases">
        <authorList>
            <person name="Gilroy R."/>
        </authorList>
    </citation>
    <scope>NUCLEOTIDE SEQUENCE</scope>
    <source>
        <strain evidence="12">CHK186-16707</strain>
    </source>
</reference>
<dbReference type="GO" id="GO:0035870">
    <property type="term" value="F:dITP diphosphatase activity"/>
    <property type="evidence" value="ECO:0007669"/>
    <property type="project" value="UniProtKB-UniRule"/>
</dbReference>
<gene>
    <name evidence="12" type="primary">rdgB</name>
    <name evidence="12" type="ORF">H9962_10110</name>
</gene>
<evidence type="ECO:0000313" key="13">
    <source>
        <dbReference type="Proteomes" id="UP000824225"/>
    </source>
</evidence>
<dbReference type="CDD" id="cd00515">
    <property type="entry name" value="HAM1"/>
    <property type="match status" value="1"/>
</dbReference>
<keyword evidence="5 10" id="KW-0378">Hydrolase</keyword>
<evidence type="ECO:0000256" key="8">
    <source>
        <dbReference type="ARBA" id="ARBA00051875"/>
    </source>
</evidence>
<dbReference type="InterPro" id="IPR029001">
    <property type="entry name" value="ITPase-like_fam"/>
</dbReference>
<keyword evidence="4 10" id="KW-0547">Nucleotide-binding</keyword>
<dbReference type="PANTHER" id="PTHR11067">
    <property type="entry name" value="INOSINE TRIPHOSPHATE PYROPHOSPHATASE/HAM1 PROTEIN"/>
    <property type="match status" value="1"/>
</dbReference>
<dbReference type="InterPro" id="IPR002637">
    <property type="entry name" value="RdgB/HAM1"/>
</dbReference>
<feature type="binding site" evidence="10">
    <location>
        <position position="70"/>
    </location>
    <ligand>
        <name>Mg(2+)</name>
        <dbReference type="ChEBI" id="CHEBI:18420"/>
    </ligand>
</feature>
<comment type="caution">
    <text evidence="12">The sequence shown here is derived from an EMBL/GenBank/DDBJ whole genome shotgun (WGS) entry which is preliminary data.</text>
</comment>
<dbReference type="EC" id="3.6.1.66" evidence="10"/>
<dbReference type="FunFam" id="3.90.950.10:FF:000001">
    <property type="entry name" value="dITP/XTP pyrophosphatase"/>
    <property type="match status" value="1"/>
</dbReference>
<dbReference type="Proteomes" id="UP000824225">
    <property type="component" value="Unassembled WGS sequence"/>
</dbReference>
<comment type="catalytic activity">
    <reaction evidence="9 10">
        <text>XTP + H2O = XMP + diphosphate + H(+)</text>
        <dbReference type="Rhea" id="RHEA:28610"/>
        <dbReference type="ChEBI" id="CHEBI:15377"/>
        <dbReference type="ChEBI" id="CHEBI:15378"/>
        <dbReference type="ChEBI" id="CHEBI:33019"/>
        <dbReference type="ChEBI" id="CHEBI:57464"/>
        <dbReference type="ChEBI" id="CHEBI:61314"/>
        <dbReference type="EC" id="3.6.1.66"/>
    </reaction>
</comment>
<evidence type="ECO:0000256" key="7">
    <source>
        <dbReference type="ARBA" id="ARBA00023080"/>
    </source>
</evidence>
<sequence length="215" mass="22450">MSLLPLVLATRNPGKARELAAPLAARGFAVQLPPPAMPDVEETGGSFEENALLKARAAAAFTGLPALADDSGLEVDALGGEPGVRSARYADDAPDARPDDARAVRDARNNRKLLAALADPALPRTARFRCCMALVRPDGTKADVVAHGVWEGSIATEPRGDGGFGYDPLFLDPASGRTAAELALEEKKARSHRGQALARLLDALDREPPAESGGV</sequence>
<dbReference type="GO" id="GO:0000166">
    <property type="term" value="F:nucleotide binding"/>
    <property type="evidence" value="ECO:0007669"/>
    <property type="project" value="UniProtKB-KW"/>
</dbReference>
<evidence type="ECO:0000256" key="11">
    <source>
        <dbReference type="RuleBase" id="RU003781"/>
    </source>
</evidence>
<evidence type="ECO:0000256" key="6">
    <source>
        <dbReference type="ARBA" id="ARBA00022842"/>
    </source>
</evidence>
<protein>
    <recommendedName>
        <fullName evidence="10">dITP/XTP pyrophosphatase</fullName>
        <ecNumber evidence="10">3.6.1.66</ecNumber>
    </recommendedName>
    <alternativeName>
        <fullName evidence="10">Non-canonical purine NTP pyrophosphatase</fullName>
    </alternativeName>
    <alternativeName>
        <fullName evidence="10">Non-standard purine NTP pyrophosphatase</fullName>
    </alternativeName>
    <alternativeName>
        <fullName evidence="10">Nucleoside-triphosphate diphosphatase</fullName>
    </alternativeName>
    <alternativeName>
        <fullName evidence="10">Nucleoside-triphosphate pyrophosphatase</fullName>
        <shortName evidence="10">NTPase</shortName>
    </alternativeName>
</protein>
<dbReference type="GO" id="GO:0046872">
    <property type="term" value="F:metal ion binding"/>
    <property type="evidence" value="ECO:0007669"/>
    <property type="project" value="UniProtKB-KW"/>
</dbReference>
<keyword evidence="7 10" id="KW-0546">Nucleotide metabolism</keyword>
<dbReference type="GO" id="GO:0036222">
    <property type="term" value="F:XTP diphosphatase activity"/>
    <property type="evidence" value="ECO:0007669"/>
    <property type="project" value="UniProtKB-UniRule"/>
</dbReference>
<feature type="active site" description="Proton acceptor" evidence="10">
    <location>
        <position position="70"/>
    </location>
</feature>
<comment type="function">
    <text evidence="10">Pyrophosphatase that catalyzes the hydrolysis of nucleoside triphosphates to their monophosphate derivatives, with a high preference for the non-canonical purine nucleotides XTP (xanthosine triphosphate), dITP (deoxyinosine triphosphate) and ITP. Seems to function as a house-cleaning enzyme that removes non-canonical purine nucleotides from the nucleotide pool, thus preventing their incorporation into DNA/RNA and avoiding chromosomal lesions.</text>
</comment>
<dbReference type="GO" id="GO:0036220">
    <property type="term" value="F:ITP diphosphatase activity"/>
    <property type="evidence" value="ECO:0007669"/>
    <property type="project" value="UniProtKB-UniRule"/>
</dbReference>
<keyword evidence="6 10" id="KW-0460">Magnesium</keyword>
<evidence type="ECO:0000256" key="2">
    <source>
        <dbReference type="ARBA" id="ARBA00011738"/>
    </source>
</evidence>
<evidence type="ECO:0000256" key="3">
    <source>
        <dbReference type="ARBA" id="ARBA00022723"/>
    </source>
</evidence>
<proteinExistence type="inferred from homology"/>
<dbReference type="GO" id="GO:0009146">
    <property type="term" value="P:purine nucleoside triphosphate catabolic process"/>
    <property type="evidence" value="ECO:0007669"/>
    <property type="project" value="UniProtKB-UniRule"/>
</dbReference>
<evidence type="ECO:0000313" key="12">
    <source>
        <dbReference type="EMBL" id="HJA09521.1"/>
    </source>
</evidence>
<dbReference type="NCBIfam" id="TIGR00042">
    <property type="entry name" value="RdgB/HAM1 family non-canonical purine NTP pyrophosphatase"/>
    <property type="match status" value="1"/>
</dbReference>
<dbReference type="HAMAP" id="MF_01405">
    <property type="entry name" value="Non_canon_purine_NTPase"/>
    <property type="match status" value="1"/>
</dbReference>
<dbReference type="AlphaFoldDB" id="A0A9D2HG42"/>
<feature type="binding site" evidence="10">
    <location>
        <begin position="192"/>
        <end position="193"/>
    </location>
    <ligand>
        <name>substrate</name>
    </ligand>
</feature>
<evidence type="ECO:0000256" key="4">
    <source>
        <dbReference type="ARBA" id="ARBA00022741"/>
    </source>
</evidence>
<evidence type="ECO:0000256" key="5">
    <source>
        <dbReference type="ARBA" id="ARBA00022801"/>
    </source>
</evidence>
<comment type="catalytic activity">
    <reaction evidence="10">
        <text>ITP + H2O = IMP + diphosphate + H(+)</text>
        <dbReference type="Rhea" id="RHEA:29399"/>
        <dbReference type="ChEBI" id="CHEBI:15377"/>
        <dbReference type="ChEBI" id="CHEBI:15378"/>
        <dbReference type="ChEBI" id="CHEBI:33019"/>
        <dbReference type="ChEBI" id="CHEBI:58053"/>
        <dbReference type="ChEBI" id="CHEBI:61402"/>
        <dbReference type="EC" id="3.6.1.66"/>
    </reaction>
</comment>
<evidence type="ECO:0000256" key="10">
    <source>
        <dbReference type="HAMAP-Rule" id="MF_01405"/>
    </source>
</evidence>
<organism evidence="12 13">
    <name type="scientific">Candidatus Mailhella merdigallinarum</name>
    <dbReference type="NCBI Taxonomy" id="2838658"/>
    <lineage>
        <taxon>Bacteria</taxon>
        <taxon>Pseudomonadati</taxon>
        <taxon>Thermodesulfobacteriota</taxon>
        <taxon>Desulfovibrionia</taxon>
        <taxon>Desulfovibrionales</taxon>
        <taxon>Desulfovibrionaceae</taxon>
        <taxon>Mailhella</taxon>
    </lineage>
</organism>
<evidence type="ECO:0000256" key="9">
    <source>
        <dbReference type="ARBA" id="ARBA00052017"/>
    </source>
</evidence>
<dbReference type="GO" id="GO:0009117">
    <property type="term" value="P:nucleotide metabolic process"/>
    <property type="evidence" value="ECO:0007669"/>
    <property type="project" value="UniProtKB-KW"/>
</dbReference>
<feature type="binding site" evidence="10">
    <location>
        <position position="41"/>
    </location>
    <ligand>
        <name>Mg(2+)</name>
        <dbReference type="ChEBI" id="CHEBI:18420"/>
    </ligand>
</feature>
<dbReference type="Gene3D" id="3.90.950.10">
    <property type="match status" value="1"/>
</dbReference>
<feature type="binding site" evidence="10">
    <location>
        <position position="187"/>
    </location>
    <ligand>
        <name>substrate</name>
    </ligand>
</feature>
<comment type="cofactor">
    <cofactor evidence="10">
        <name>Mg(2+)</name>
        <dbReference type="ChEBI" id="CHEBI:18420"/>
    </cofactor>
    <text evidence="10">Binds 1 Mg(2+) ion per subunit.</text>
</comment>